<dbReference type="AlphaFoldDB" id="A0A7W5DWM9"/>
<name>A0A7W5DWM9_9BACT</name>
<dbReference type="EMBL" id="JACHXU010000004">
    <property type="protein sequence ID" value="MBB3205921.1"/>
    <property type="molecule type" value="Genomic_DNA"/>
</dbReference>
<organism evidence="1 2">
    <name type="scientific">Aporhodopirellula rubra</name>
    <dbReference type="NCBI Taxonomy" id="980271"/>
    <lineage>
        <taxon>Bacteria</taxon>
        <taxon>Pseudomonadati</taxon>
        <taxon>Planctomycetota</taxon>
        <taxon>Planctomycetia</taxon>
        <taxon>Pirellulales</taxon>
        <taxon>Pirellulaceae</taxon>
        <taxon>Aporhodopirellula</taxon>
    </lineage>
</organism>
<dbReference type="Gene3D" id="3.30.450.40">
    <property type="match status" value="1"/>
</dbReference>
<dbReference type="InterPro" id="IPR029016">
    <property type="entry name" value="GAF-like_dom_sf"/>
</dbReference>
<dbReference type="RefSeq" id="WP_221224943.1">
    <property type="nucleotide sequence ID" value="NZ_JACHXU010000004.1"/>
</dbReference>
<evidence type="ECO:0000313" key="1">
    <source>
        <dbReference type="EMBL" id="MBB3205921.1"/>
    </source>
</evidence>
<sequence length="306" mass="32821">MSSSFHTIDHWSSNLSISSLPSNCFLSDVVVFDVDETGALLPSRRNELVSLAELALQSGTAVVTSEDLPLDSSAAIAIPVHCEQRVVSVVVLLARNSDGASESPIGVFEVWEPIGIYDEVALKDGYYGKMERFHNVSSFVRFERGSGLPGQVWQDRCSLIHDDLANHPGFLRAAGASADHLRTAIGIPVASDSFRSAAVLISSSVTPIARGMEVWTALDDEGEFELSSSAYYGLGDDYPLPSGTRCSSGLAPFTRLQKERRVLVTDDPNELLAGRNPDSASPGPTSGLAIPFFDGPKLASITLFLF</sequence>
<proteinExistence type="predicted"/>
<accession>A0A7W5DWM9</accession>
<dbReference type="SUPFAM" id="SSF55781">
    <property type="entry name" value="GAF domain-like"/>
    <property type="match status" value="1"/>
</dbReference>
<evidence type="ECO:0008006" key="3">
    <source>
        <dbReference type="Google" id="ProtNLM"/>
    </source>
</evidence>
<evidence type="ECO:0000313" key="2">
    <source>
        <dbReference type="Proteomes" id="UP000536179"/>
    </source>
</evidence>
<dbReference type="Proteomes" id="UP000536179">
    <property type="component" value="Unassembled WGS sequence"/>
</dbReference>
<keyword evidence="2" id="KW-1185">Reference proteome</keyword>
<gene>
    <name evidence="1" type="ORF">FHS27_001725</name>
</gene>
<protein>
    <recommendedName>
        <fullName evidence="3">GAF domain-containing protein</fullName>
    </recommendedName>
</protein>
<reference evidence="1 2" key="1">
    <citation type="submission" date="2020-08" db="EMBL/GenBank/DDBJ databases">
        <title>Genomic Encyclopedia of Type Strains, Phase III (KMG-III): the genomes of soil and plant-associated and newly described type strains.</title>
        <authorList>
            <person name="Whitman W."/>
        </authorList>
    </citation>
    <scope>NUCLEOTIDE SEQUENCE [LARGE SCALE GENOMIC DNA]</scope>
    <source>
        <strain evidence="1 2">CECT 8075</strain>
    </source>
</reference>
<comment type="caution">
    <text evidence="1">The sequence shown here is derived from an EMBL/GenBank/DDBJ whole genome shotgun (WGS) entry which is preliminary data.</text>
</comment>